<comment type="subunit">
    <text evidence="5">Associates with the 60S ribosomal subunit.</text>
</comment>
<evidence type="ECO:0000256" key="4">
    <source>
        <dbReference type="ARBA" id="ARBA00022517"/>
    </source>
</evidence>
<dbReference type="RefSeq" id="XP_068355073.1">
    <property type="nucleotide sequence ID" value="XM_068507750.1"/>
</dbReference>
<dbReference type="InterPro" id="IPR039100">
    <property type="entry name" value="Sdo1/SBDS-like"/>
</dbReference>
<dbReference type="Proteomes" id="UP000179807">
    <property type="component" value="Unassembled WGS sequence"/>
</dbReference>
<dbReference type="GO" id="GO:0005737">
    <property type="term" value="C:cytoplasm"/>
    <property type="evidence" value="ECO:0007669"/>
    <property type="project" value="UniProtKB-SubCell"/>
</dbReference>
<name>A0A1J4JS46_9EUKA</name>
<protein>
    <recommendedName>
        <fullName evidence="11">Shwachman-Bodian-Diamond syndrome protein</fullName>
    </recommendedName>
</protein>
<dbReference type="SUPFAM" id="SSF109728">
    <property type="entry name" value="Hypothetical protein AF0491, middle domain"/>
    <property type="match status" value="1"/>
</dbReference>
<dbReference type="GeneID" id="94842454"/>
<feature type="compositionally biased region" description="Basic and acidic residues" evidence="6">
    <location>
        <begin position="248"/>
        <end position="266"/>
    </location>
</feature>
<dbReference type="InterPro" id="IPR037188">
    <property type="entry name" value="Sdo1/SBDS_central_sf"/>
</dbReference>
<dbReference type="InterPro" id="IPR036786">
    <property type="entry name" value="Ribosome_mat_SBDS_N_sf"/>
</dbReference>
<evidence type="ECO:0000313" key="10">
    <source>
        <dbReference type="Proteomes" id="UP000179807"/>
    </source>
</evidence>
<dbReference type="Gene3D" id="3.30.1250.10">
    <property type="entry name" value="Ribosome maturation protein SBDS, N-terminal domain"/>
    <property type="match status" value="1"/>
</dbReference>
<comment type="caution">
    <text evidence="9">The sequence shown here is derived from an EMBL/GenBank/DDBJ whole genome shotgun (WGS) entry which is preliminary data.</text>
</comment>
<sequence length="305" mass="34072">MSLFQPVGQKLLSNVSVLKLDRRGKHFEVAVFPNKVSSWRNGLEPDIDNVVQSRSIFTNVDQGMLAKQSTVCEALNVKTIEEALNIILKEGKLTLAEKERKIVIANLTKDIASIVASQCVNTNTQRPLTPTMVERAMKAIGFSVKLKKAPKAQALQLIRLLQKEKYPITRARIRLKFIIKNELSEKMVSMLPIVESIEVKEDMTIVIAQVDPGSLRPLAKDLASEFGTDIGIDILELYVASAEGQIEKNEDKVDNPKSENNNKNENDNDDDDGGDNTDKNSHKDEAKNEDEQADEKNENDETTKD</sequence>
<evidence type="ECO:0000259" key="7">
    <source>
        <dbReference type="Pfam" id="PF01172"/>
    </source>
</evidence>
<evidence type="ECO:0000256" key="2">
    <source>
        <dbReference type="ARBA" id="ARBA00007433"/>
    </source>
</evidence>
<accession>A0A1J4JS46</accession>
<dbReference type="Pfam" id="PF09377">
    <property type="entry name" value="SBDS_domain_II"/>
    <property type="match status" value="1"/>
</dbReference>
<feature type="domain" description="Ribosome maturation protein SDO1/SBDS central" evidence="8">
    <location>
        <begin position="109"/>
        <end position="171"/>
    </location>
</feature>
<evidence type="ECO:0000313" key="9">
    <source>
        <dbReference type="EMBL" id="OHT01937.1"/>
    </source>
</evidence>
<dbReference type="PANTHER" id="PTHR10927:SF1">
    <property type="entry name" value="RIBOSOME MATURATION PROTEIN SBDS"/>
    <property type="match status" value="1"/>
</dbReference>
<evidence type="ECO:0000259" key="8">
    <source>
        <dbReference type="Pfam" id="PF09377"/>
    </source>
</evidence>
<dbReference type="Pfam" id="PF01172">
    <property type="entry name" value="SBDS_N"/>
    <property type="match status" value="1"/>
</dbReference>
<dbReference type="GO" id="GO:0042254">
    <property type="term" value="P:ribosome biogenesis"/>
    <property type="evidence" value="ECO:0007669"/>
    <property type="project" value="UniProtKB-KW"/>
</dbReference>
<dbReference type="OrthoDB" id="10253092at2759"/>
<dbReference type="PANTHER" id="PTHR10927">
    <property type="entry name" value="RIBOSOME MATURATION PROTEIN SBDS"/>
    <property type="match status" value="1"/>
</dbReference>
<evidence type="ECO:0000256" key="3">
    <source>
        <dbReference type="ARBA" id="ARBA00022490"/>
    </source>
</evidence>
<organism evidence="9 10">
    <name type="scientific">Tritrichomonas foetus</name>
    <dbReference type="NCBI Taxonomy" id="1144522"/>
    <lineage>
        <taxon>Eukaryota</taxon>
        <taxon>Metamonada</taxon>
        <taxon>Parabasalia</taxon>
        <taxon>Tritrichomonadida</taxon>
        <taxon>Tritrichomonadidae</taxon>
        <taxon>Tritrichomonas</taxon>
    </lineage>
</organism>
<dbReference type="EMBL" id="MLAK01000889">
    <property type="protein sequence ID" value="OHT01937.1"/>
    <property type="molecule type" value="Genomic_DNA"/>
</dbReference>
<feature type="region of interest" description="Disordered" evidence="6">
    <location>
        <begin position="248"/>
        <end position="305"/>
    </location>
</feature>
<proteinExistence type="inferred from homology"/>
<comment type="similarity">
    <text evidence="2">Belongs to the SDO1/SBDS family.</text>
</comment>
<dbReference type="Gene3D" id="1.10.10.900">
    <property type="entry name" value="SBDS protein C-terminal domain, subdomain 1"/>
    <property type="match status" value="1"/>
</dbReference>
<dbReference type="AlphaFoldDB" id="A0A1J4JS46"/>
<dbReference type="InterPro" id="IPR019783">
    <property type="entry name" value="SDO1/SBDS_N"/>
</dbReference>
<evidence type="ECO:0000256" key="6">
    <source>
        <dbReference type="SAM" id="MobiDB-lite"/>
    </source>
</evidence>
<comment type="subcellular location">
    <subcellularLocation>
        <location evidence="1">Cytoplasm</location>
    </subcellularLocation>
</comment>
<dbReference type="SUPFAM" id="SSF89895">
    <property type="entry name" value="FYSH domain"/>
    <property type="match status" value="1"/>
</dbReference>
<gene>
    <name evidence="9" type="ORF">TRFO_31130</name>
</gene>
<reference evidence="9" key="1">
    <citation type="submission" date="2016-10" db="EMBL/GenBank/DDBJ databases">
        <authorList>
            <person name="Benchimol M."/>
            <person name="Almeida L.G."/>
            <person name="Vasconcelos A.T."/>
            <person name="Perreira-Neves A."/>
            <person name="Rosa I.A."/>
            <person name="Tasca T."/>
            <person name="Bogo M.R."/>
            <person name="de Souza W."/>
        </authorList>
    </citation>
    <scope>NUCLEOTIDE SEQUENCE [LARGE SCALE GENOMIC DNA]</scope>
    <source>
        <strain evidence="9">K</strain>
    </source>
</reference>
<keyword evidence="4" id="KW-0690">Ribosome biogenesis</keyword>
<dbReference type="InterPro" id="IPR018978">
    <property type="entry name" value="SDO1/SBDS_central"/>
</dbReference>
<feature type="compositionally biased region" description="Basic and acidic residues" evidence="6">
    <location>
        <begin position="276"/>
        <end position="305"/>
    </location>
</feature>
<keyword evidence="10" id="KW-1185">Reference proteome</keyword>
<evidence type="ECO:0000256" key="1">
    <source>
        <dbReference type="ARBA" id="ARBA00004496"/>
    </source>
</evidence>
<evidence type="ECO:0008006" key="11">
    <source>
        <dbReference type="Google" id="ProtNLM"/>
    </source>
</evidence>
<feature type="domain" description="Ribosome maturation protein SDO1/SBDS N-terminal" evidence="7">
    <location>
        <begin position="14"/>
        <end position="101"/>
    </location>
</feature>
<evidence type="ECO:0000256" key="5">
    <source>
        <dbReference type="ARBA" id="ARBA00049708"/>
    </source>
</evidence>
<keyword evidence="3" id="KW-0963">Cytoplasm</keyword>
<dbReference type="VEuPathDB" id="TrichDB:TRFO_31130"/>